<feature type="domain" description="ADP ribosyltransferase" evidence="2">
    <location>
        <begin position="67"/>
        <end position="247"/>
    </location>
</feature>
<reference evidence="3 4" key="1">
    <citation type="journal article" date="2018" name="Genome Biol. Evol.">
        <title>Complete Genome Sequence of Streptococcus ruminantium sp. nov. GUT-187T (=DSM 104980T =JCM 31869T), the Type Strain of S. ruminantium, and Comparison with Genome Sequences of Streptococcus suis Strains.</title>
        <authorList>
            <person name="Tohya M."/>
            <person name="Sekizaki T."/>
            <person name="Miyoshi-Akiyama T."/>
        </authorList>
    </citation>
    <scope>NUCLEOTIDE SEQUENCE [LARGE SCALE GENOMIC DNA]</scope>
    <source>
        <strain evidence="3 4">GUT187T</strain>
    </source>
</reference>
<feature type="chain" id="PRO_5016262036" evidence="1">
    <location>
        <begin position="33"/>
        <end position="254"/>
    </location>
</feature>
<evidence type="ECO:0000259" key="2">
    <source>
        <dbReference type="Pfam" id="PF03496"/>
    </source>
</evidence>
<dbReference type="Proteomes" id="UP000269331">
    <property type="component" value="Chromosome"/>
</dbReference>
<dbReference type="AlphaFoldDB" id="A0A2Z5TMC2"/>
<evidence type="ECO:0000313" key="4">
    <source>
        <dbReference type="Proteomes" id="UP000269331"/>
    </source>
</evidence>
<name>A0A2Z5TMC2_9STRE</name>
<dbReference type="SUPFAM" id="SSF56399">
    <property type="entry name" value="ADP-ribosylation"/>
    <property type="match status" value="1"/>
</dbReference>
<sequence>MLANKMNKKLHKLILTLLSIFFLFTEQNHVFAIDHYDETDSVVFENDRAYFKFNDSDITNYIVNNWWTKNIVFTEAEKKIMHDYTYNQATPINTAIETVKGDIEQLSPEIKQQVVLLDQATHKLAIPWDIIVYRYVYETFLLDLGLTQSDLNQYYKDKRFDPEILSKIKSGTQYKKYSFMSTTALKYGALTHRPIELRLRVKQGSYAAFVAPYSYFPSELEFLFPRGGQLEVIGAYLSEDNKRLNIEVHFKGSL</sequence>
<dbReference type="InterPro" id="IPR003540">
    <property type="entry name" value="ADP-ribosyltransferase"/>
</dbReference>
<proteinExistence type="predicted"/>
<evidence type="ECO:0000256" key="1">
    <source>
        <dbReference type="SAM" id="SignalP"/>
    </source>
</evidence>
<feature type="signal peptide" evidence="1">
    <location>
        <begin position="1"/>
        <end position="32"/>
    </location>
</feature>
<evidence type="ECO:0000313" key="3">
    <source>
        <dbReference type="EMBL" id="BBA92477.1"/>
    </source>
</evidence>
<keyword evidence="3" id="KW-0808">Transferase</keyword>
<dbReference type="EMBL" id="AP018400">
    <property type="protein sequence ID" value="BBA92477.1"/>
    <property type="molecule type" value="Genomic_DNA"/>
</dbReference>
<dbReference type="Gene3D" id="3.90.176.10">
    <property type="entry name" value="Toxin ADP-ribosyltransferase, Chain A, domain 1"/>
    <property type="match status" value="1"/>
</dbReference>
<protein>
    <submittedName>
        <fullName evidence="3">ADP-ribosyltransferase</fullName>
    </submittedName>
</protein>
<organism evidence="3 4">
    <name type="scientific">Streptococcus ruminantium</name>
    <dbReference type="NCBI Taxonomy" id="1917441"/>
    <lineage>
        <taxon>Bacteria</taxon>
        <taxon>Bacillati</taxon>
        <taxon>Bacillota</taxon>
        <taxon>Bacilli</taxon>
        <taxon>Lactobacillales</taxon>
        <taxon>Streptococcaceae</taxon>
        <taxon>Streptococcus</taxon>
    </lineage>
</organism>
<accession>A0A2Z5TMC2</accession>
<keyword evidence="1" id="KW-0732">Signal</keyword>
<dbReference type="Pfam" id="PF03496">
    <property type="entry name" value="ADPrib_exo_Tox"/>
    <property type="match status" value="1"/>
</dbReference>
<dbReference type="KEGG" id="srq:SR187_4345"/>
<dbReference type="PROSITE" id="PS51996">
    <property type="entry name" value="TR_MART"/>
    <property type="match status" value="1"/>
</dbReference>
<dbReference type="GO" id="GO:0005576">
    <property type="term" value="C:extracellular region"/>
    <property type="evidence" value="ECO:0007669"/>
    <property type="project" value="InterPro"/>
</dbReference>
<gene>
    <name evidence="3" type="ORF">SR187_4345</name>
</gene>
<dbReference type="GO" id="GO:0016740">
    <property type="term" value="F:transferase activity"/>
    <property type="evidence" value="ECO:0007669"/>
    <property type="project" value="UniProtKB-KW"/>
</dbReference>